<sequence>MISTIASVSFSLWLISMAIGAVAQPPVLDTNGEQLESGREYYILGRATHVTGGLTMINPNNTCPFYVGQLAIAPIAPESVPTIMFQPYAFGETIIRESRDLSVKFQTIRSQAVIRCTQSPAWRVGKDDPVTRRRFIMTGNESEADFFAIERSRDGYNLLWCPTESCRACGRPKCGYAGILTKDETRFLVLDGPALSFRFLKV</sequence>
<dbReference type="Pfam" id="PF00197">
    <property type="entry name" value="Kunitz_legume"/>
    <property type="match status" value="1"/>
</dbReference>
<dbReference type="InterPro" id="IPR002160">
    <property type="entry name" value="Prot_inh_Kunz-lg"/>
</dbReference>
<dbReference type="STRING" id="3983.A0A2C9WK43"/>
<comment type="caution">
    <text evidence="4">The sequence shown here is derived from an EMBL/GenBank/DDBJ whole genome shotgun (WGS) entry which is preliminary data.</text>
</comment>
<dbReference type="GO" id="GO:0004866">
    <property type="term" value="F:endopeptidase inhibitor activity"/>
    <property type="evidence" value="ECO:0007669"/>
    <property type="project" value="InterPro"/>
</dbReference>
<dbReference type="OMA" id="FTICIQP"/>
<keyword evidence="5" id="KW-1185">Reference proteome</keyword>
<comment type="similarity">
    <text evidence="1">Belongs to the protease inhibitor I3 (leguminous Kunitz-type inhibitor) family.</text>
</comment>
<reference evidence="5" key="1">
    <citation type="journal article" date="2016" name="Nat. Biotechnol.">
        <title>Sequencing wild and cultivated cassava and related species reveals extensive interspecific hybridization and genetic diversity.</title>
        <authorList>
            <person name="Bredeson J.V."/>
            <person name="Lyons J.B."/>
            <person name="Prochnik S.E."/>
            <person name="Wu G.A."/>
            <person name="Ha C.M."/>
            <person name="Edsinger-Gonzales E."/>
            <person name="Grimwood J."/>
            <person name="Schmutz J."/>
            <person name="Rabbi I.Y."/>
            <person name="Egesi C."/>
            <person name="Nauluvula P."/>
            <person name="Lebot V."/>
            <person name="Ndunguru J."/>
            <person name="Mkamilo G."/>
            <person name="Bart R.S."/>
            <person name="Setter T.L."/>
            <person name="Gleadow R.M."/>
            <person name="Kulakow P."/>
            <person name="Ferguson M.E."/>
            <person name="Rounsley S."/>
            <person name="Rokhsar D.S."/>
        </authorList>
    </citation>
    <scope>NUCLEOTIDE SEQUENCE [LARGE SCALE GENOMIC DNA]</scope>
    <source>
        <strain evidence="5">cv. AM560-2</strain>
    </source>
</reference>
<dbReference type="Gramene" id="Manes.01G126400.1.v8.1">
    <property type="protein sequence ID" value="Manes.01G126400.1.v8.1.CDS.1"/>
    <property type="gene ID" value="Manes.01G126400.v8.1"/>
</dbReference>
<evidence type="ECO:0000256" key="3">
    <source>
        <dbReference type="SAM" id="SignalP"/>
    </source>
</evidence>
<organism evidence="4 5">
    <name type="scientific">Manihot esculenta</name>
    <name type="common">Cassava</name>
    <name type="synonym">Jatropha manihot</name>
    <dbReference type="NCBI Taxonomy" id="3983"/>
    <lineage>
        <taxon>Eukaryota</taxon>
        <taxon>Viridiplantae</taxon>
        <taxon>Streptophyta</taxon>
        <taxon>Embryophyta</taxon>
        <taxon>Tracheophyta</taxon>
        <taxon>Spermatophyta</taxon>
        <taxon>Magnoliopsida</taxon>
        <taxon>eudicotyledons</taxon>
        <taxon>Gunneridae</taxon>
        <taxon>Pentapetalae</taxon>
        <taxon>rosids</taxon>
        <taxon>fabids</taxon>
        <taxon>Malpighiales</taxon>
        <taxon>Euphorbiaceae</taxon>
        <taxon>Crotonoideae</taxon>
        <taxon>Manihoteae</taxon>
        <taxon>Manihot</taxon>
    </lineage>
</organism>
<dbReference type="PROSITE" id="PS00283">
    <property type="entry name" value="SOYBEAN_KUNITZ"/>
    <property type="match status" value="1"/>
</dbReference>
<dbReference type="Proteomes" id="UP000091857">
    <property type="component" value="Chromosome 1"/>
</dbReference>
<accession>A0A2C9WK43</accession>
<dbReference type="InterPro" id="IPR011065">
    <property type="entry name" value="Kunitz_inhibitor_STI-like_sf"/>
</dbReference>
<feature type="signal peptide" evidence="3">
    <location>
        <begin position="1"/>
        <end position="23"/>
    </location>
</feature>
<dbReference type="Gene3D" id="2.80.10.50">
    <property type="match status" value="1"/>
</dbReference>
<dbReference type="PANTHER" id="PTHR33107:SF81">
    <property type="entry name" value="TRYPSIN INHIBITOR A"/>
    <property type="match status" value="1"/>
</dbReference>
<dbReference type="OrthoDB" id="1918435at2759"/>
<dbReference type="PANTHER" id="PTHR33107">
    <property type="entry name" value="KUNITZ TRYPSIN INHIBITOR 2"/>
    <property type="match status" value="1"/>
</dbReference>
<keyword evidence="2" id="KW-1015">Disulfide bond</keyword>
<feature type="chain" id="PRO_5011999664" evidence="3">
    <location>
        <begin position="24"/>
        <end position="202"/>
    </location>
</feature>
<evidence type="ECO:0000313" key="5">
    <source>
        <dbReference type="Proteomes" id="UP000091857"/>
    </source>
</evidence>
<keyword evidence="3" id="KW-0732">Signal</keyword>
<protein>
    <submittedName>
        <fullName evidence="4">Uncharacterized protein</fullName>
    </submittedName>
</protein>
<dbReference type="EMBL" id="CM004387">
    <property type="protein sequence ID" value="OAY60619.1"/>
    <property type="molecule type" value="Genomic_DNA"/>
</dbReference>
<gene>
    <name evidence="4" type="ORF">MANES_01G126400v8</name>
</gene>
<dbReference type="SUPFAM" id="SSF50386">
    <property type="entry name" value="STI-like"/>
    <property type="match status" value="1"/>
</dbReference>
<dbReference type="SMART" id="SM00452">
    <property type="entry name" value="STI"/>
    <property type="match status" value="1"/>
</dbReference>
<dbReference type="CDD" id="cd23367">
    <property type="entry name" value="beta-trefoil_STI_KPI104-like"/>
    <property type="match status" value="1"/>
</dbReference>
<evidence type="ECO:0000256" key="2">
    <source>
        <dbReference type="ARBA" id="ARBA00023157"/>
    </source>
</evidence>
<proteinExistence type="inferred from homology"/>
<name>A0A2C9WK43_MANES</name>
<dbReference type="AlphaFoldDB" id="A0A2C9WK43"/>
<evidence type="ECO:0000256" key="1">
    <source>
        <dbReference type="ARBA" id="ARBA00005440"/>
    </source>
</evidence>
<evidence type="ECO:0000313" key="4">
    <source>
        <dbReference type="EMBL" id="OAY60619.1"/>
    </source>
</evidence>